<evidence type="ECO:0008006" key="3">
    <source>
        <dbReference type="Google" id="ProtNLM"/>
    </source>
</evidence>
<protein>
    <recommendedName>
        <fullName evidence="3">ABM domain-containing protein</fullName>
    </recommendedName>
</protein>
<dbReference type="InterPro" id="IPR011008">
    <property type="entry name" value="Dimeric_a/b-barrel"/>
</dbReference>
<dbReference type="Proteomes" id="UP000006272">
    <property type="component" value="Unassembled WGS sequence"/>
</dbReference>
<sequence length="108" mass="11872">MIAREWKCRLPRRHRDGFMAHLYATGVAETSALPGYGGYQILERELPDEVAEVTLITYWSTLDDIKAFAGEDIGVAVLYPGDEAFELVPETVVRHYGVVGAACAGAKE</sequence>
<evidence type="ECO:0000313" key="2">
    <source>
        <dbReference type="Proteomes" id="UP000006272"/>
    </source>
</evidence>
<reference evidence="1 2" key="1">
    <citation type="submission" date="2012-07" db="EMBL/GenBank/DDBJ databases">
        <title>Draft genome sequence of Desulfovibrio magneticus str. Maddingley MBC34 obtained from a metagenomic sequence of a methanogenic enrichment isolated from coal-seam formation water in Victoria, Australia.</title>
        <authorList>
            <person name="Greenfield P."/>
            <person name="Hendry P."/>
            <person name="Li D."/>
            <person name="Rosewarne C.P."/>
            <person name="Tran-Dinh N."/>
            <person name="Elbourne L.D.H."/>
            <person name="Paulsen I.T."/>
            <person name="Midgley D.J."/>
        </authorList>
    </citation>
    <scope>NUCLEOTIDE SEQUENCE [LARGE SCALE GENOMIC DNA]</scope>
    <source>
        <strain evidence="2">Maddingley MBC34</strain>
    </source>
</reference>
<evidence type="ECO:0000313" key="1">
    <source>
        <dbReference type="EMBL" id="EKO39678.1"/>
    </source>
</evidence>
<comment type="caution">
    <text evidence="1">The sequence shown here is derived from an EMBL/GenBank/DDBJ whole genome shotgun (WGS) entry which is preliminary data.</text>
</comment>
<dbReference type="SUPFAM" id="SSF54909">
    <property type="entry name" value="Dimeric alpha+beta barrel"/>
    <property type="match status" value="1"/>
</dbReference>
<organism evidence="1 2">
    <name type="scientific">Solidesulfovibrio magneticus str. Maddingley MBC34</name>
    <dbReference type="NCBI Taxonomy" id="1206767"/>
    <lineage>
        <taxon>Bacteria</taxon>
        <taxon>Pseudomonadati</taxon>
        <taxon>Thermodesulfobacteriota</taxon>
        <taxon>Desulfovibrionia</taxon>
        <taxon>Desulfovibrionales</taxon>
        <taxon>Desulfovibrionaceae</taxon>
        <taxon>Solidesulfovibrio</taxon>
    </lineage>
</organism>
<dbReference type="PATRIC" id="fig|1206767.3.peg.1575"/>
<gene>
    <name evidence="1" type="ORF">B193_1611</name>
</gene>
<dbReference type="EMBL" id="ALAO01000123">
    <property type="protein sequence ID" value="EKO39678.1"/>
    <property type="molecule type" value="Genomic_DNA"/>
</dbReference>
<accession>K6HB14</accession>
<proteinExistence type="predicted"/>
<dbReference type="AlphaFoldDB" id="K6HB14"/>
<name>K6HB14_9BACT</name>